<name>A0A4P9XNB0_9FUNG</name>
<dbReference type="Gene3D" id="3.40.50.150">
    <property type="entry name" value="Vaccinia Virus protein VP39"/>
    <property type="match status" value="1"/>
</dbReference>
<keyword evidence="1 5" id="KW-0489">Methyltransferase</keyword>
<dbReference type="AlphaFoldDB" id="A0A4P9XNB0"/>
<dbReference type="PROSITE" id="PS01184">
    <property type="entry name" value="UBIE_2"/>
    <property type="match status" value="1"/>
</dbReference>
<organism evidence="5 6">
    <name type="scientific">Thamnocephalis sphaerospora</name>
    <dbReference type="NCBI Taxonomy" id="78915"/>
    <lineage>
        <taxon>Eukaryota</taxon>
        <taxon>Fungi</taxon>
        <taxon>Fungi incertae sedis</taxon>
        <taxon>Zoopagomycota</taxon>
        <taxon>Zoopagomycotina</taxon>
        <taxon>Zoopagomycetes</taxon>
        <taxon>Zoopagales</taxon>
        <taxon>Sigmoideomycetaceae</taxon>
        <taxon>Thamnocephalis</taxon>
    </lineage>
</organism>
<dbReference type="SUPFAM" id="SSF53335">
    <property type="entry name" value="S-adenosyl-L-methionine-dependent methyltransferases"/>
    <property type="match status" value="1"/>
</dbReference>
<accession>A0A4P9XNB0</accession>
<evidence type="ECO:0000313" key="6">
    <source>
        <dbReference type="Proteomes" id="UP000271241"/>
    </source>
</evidence>
<evidence type="ECO:0000256" key="1">
    <source>
        <dbReference type="ARBA" id="ARBA00022603"/>
    </source>
</evidence>
<feature type="region of interest" description="Disordered" evidence="4">
    <location>
        <begin position="430"/>
        <end position="478"/>
    </location>
</feature>
<dbReference type="GO" id="GO:0008168">
    <property type="term" value="F:methyltransferase activity"/>
    <property type="evidence" value="ECO:0007669"/>
    <property type="project" value="UniProtKB-KW"/>
</dbReference>
<dbReference type="EMBL" id="KZ992720">
    <property type="protein sequence ID" value="RKP07433.1"/>
    <property type="molecule type" value="Genomic_DNA"/>
</dbReference>
<reference evidence="6" key="1">
    <citation type="journal article" date="2018" name="Nat. Microbiol.">
        <title>Leveraging single-cell genomics to expand the fungal tree of life.</title>
        <authorList>
            <person name="Ahrendt S.R."/>
            <person name="Quandt C.A."/>
            <person name="Ciobanu D."/>
            <person name="Clum A."/>
            <person name="Salamov A."/>
            <person name="Andreopoulos B."/>
            <person name="Cheng J.F."/>
            <person name="Woyke T."/>
            <person name="Pelin A."/>
            <person name="Henrissat B."/>
            <person name="Reynolds N.K."/>
            <person name="Benny G.L."/>
            <person name="Smith M.E."/>
            <person name="James T.Y."/>
            <person name="Grigoriev I.V."/>
        </authorList>
    </citation>
    <scope>NUCLEOTIDE SEQUENCE [LARGE SCALE GENOMIC DNA]</scope>
    <source>
        <strain evidence="6">RSA 1356</strain>
    </source>
</reference>
<dbReference type="PANTHER" id="PTHR43591">
    <property type="entry name" value="METHYLTRANSFERASE"/>
    <property type="match status" value="1"/>
</dbReference>
<dbReference type="Pfam" id="PF13489">
    <property type="entry name" value="Methyltransf_23"/>
    <property type="match status" value="1"/>
</dbReference>
<keyword evidence="3" id="KW-0949">S-adenosyl-L-methionine</keyword>
<evidence type="ECO:0000256" key="3">
    <source>
        <dbReference type="ARBA" id="ARBA00022691"/>
    </source>
</evidence>
<proteinExistence type="predicted"/>
<evidence type="ECO:0000256" key="2">
    <source>
        <dbReference type="ARBA" id="ARBA00022679"/>
    </source>
</evidence>
<keyword evidence="2 5" id="KW-0808">Transferase</keyword>
<dbReference type="STRING" id="78915.A0A4P9XNB0"/>
<gene>
    <name evidence="5" type="ORF">THASP1DRAFT_24418</name>
</gene>
<sequence>MGNQQTKDTTNDSAYGDTVEMAHHDSLLQPLPVDWSQPPSPDLRKRSSFQSACTVASASSIGRFSIRSNISSSRSIGADADSGTCQASRTPFRHPWLTWPQDSSHGQATRLLEGRTHVRIGNVCALLPSDMLETDNMERLHYIVKHVFNTNYHGDLGSQPMRILDVGTGCGIWMREMAQEFPESEVTGCDVIDLTGDDRMPKNCTWHEGHVFHGKYTAITSPWWDNTLMVPASHSGLPFGSEEFDFVHQRQLGFYIPSKRWTRTLHELHRVCRPGGLINLVELSFSLTPAGPAVQTLLKLIQRGLEPAGIDMNALRRLESRLCRVGFVDVEVREEPLPIGMWGGLVGRTLHEAMRRISTSARPVLMRYNKMRRRDMEKIIDDALVEMEQNQCSTTVLVYRARKPALAVTPGDAANTDRTAPLSVSIPRIRRSTGNLGRQCSGDGSREANKAPGATRSEDNEQRSTPISPVLPSISVIP</sequence>
<dbReference type="GO" id="GO:0032259">
    <property type="term" value="P:methylation"/>
    <property type="evidence" value="ECO:0007669"/>
    <property type="project" value="UniProtKB-KW"/>
</dbReference>
<dbReference type="Proteomes" id="UP000271241">
    <property type="component" value="Unassembled WGS sequence"/>
</dbReference>
<dbReference type="InterPro" id="IPR023576">
    <property type="entry name" value="UbiE/COQ5_MeTrFase_CS"/>
</dbReference>
<dbReference type="OrthoDB" id="2013972at2759"/>
<protein>
    <submittedName>
        <fullName evidence="5">S-adenosyl-L-methionine-dependent methyltransferase</fullName>
    </submittedName>
</protein>
<evidence type="ECO:0000313" key="5">
    <source>
        <dbReference type="EMBL" id="RKP07433.1"/>
    </source>
</evidence>
<keyword evidence="6" id="KW-1185">Reference proteome</keyword>
<dbReference type="PANTHER" id="PTHR43591:SF24">
    <property type="entry name" value="2-METHOXY-6-POLYPRENYL-1,4-BENZOQUINOL METHYLASE, MITOCHONDRIAL"/>
    <property type="match status" value="1"/>
</dbReference>
<evidence type="ECO:0000256" key="4">
    <source>
        <dbReference type="SAM" id="MobiDB-lite"/>
    </source>
</evidence>
<dbReference type="InterPro" id="IPR029063">
    <property type="entry name" value="SAM-dependent_MTases_sf"/>
</dbReference>
<dbReference type="CDD" id="cd02440">
    <property type="entry name" value="AdoMet_MTases"/>
    <property type="match status" value="1"/>
</dbReference>